<evidence type="ECO:0000313" key="6">
    <source>
        <dbReference type="Proteomes" id="UP001595886"/>
    </source>
</evidence>
<dbReference type="Proteomes" id="UP001595886">
    <property type="component" value="Unassembled WGS sequence"/>
</dbReference>
<dbReference type="PANTHER" id="PTHR42738:SF7">
    <property type="entry name" value="HYDROXYMETHYLGLUTARYL-COA LYASE"/>
    <property type="match status" value="1"/>
</dbReference>
<dbReference type="PANTHER" id="PTHR42738">
    <property type="entry name" value="HYDROXYMETHYLGLUTARYL-COA LYASE"/>
    <property type="match status" value="1"/>
</dbReference>
<evidence type="ECO:0000256" key="1">
    <source>
        <dbReference type="ARBA" id="ARBA00009405"/>
    </source>
</evidence>
<evidence type="ECO:0000313" key="5">
    <source>
        <dbReference type="EMBL" id="MFC4821238.1"/>
    </source>
</evidence>
<name>A0ABV9QV48_9GAMM</name>
<dbReference type="Pfam" id="PF00682">
    <property type="entry name" value="HMGL-like"/>
    <property type="match status" value="1"/>
</dbReference>
<proteinExistence type="inferred from homology"/>
<dbReference type="NCBIfam" id="NF004283">
    <property type="entry name" value="PRK05692.1"/>
    <property type="match status" value="1"/>
</dbReference>
<dbReference type="RefSeq" id="WP_380021523.1">
    <property type="nucleotide sequence ID" value="NZ_JBHSHD010000010.1"/>
</dbReference>
<comment type="caution">
    <text evidence="5">The sequence shown here is derived from an EMBL/GenBank/DDBJ whole genome shotgun (WGS) entry which is preliminary data.</text>
</comment>
<dbReference type="InterPro" id="IPR043594">
    <property type="entry name" value="HMGL"/>
</dbReference>
<dbReference type="CDD" id="cd07938">
    <property type="entry name" value="DRE_TIM_HMGL"/>
    <property type="match status" value="1"/>
</dbReference>
<evidence type="ECO:0000259" key="4">
    <source>
        <dbReference type="PROSITE" id="PS50991"/>
    </source>
</evidence>
<organism evidence="5 6">
    <name type="scientific">Dokdonella ginsengisoli</name>
    <dbReference type="NCBI Taxonomy" id="363846"/>
    <lineage>
        <taxon>Bacteria</taxon>
        <taxon>Pseudomonadati</taxon>
        <taxon>Pseudomonadota</taxon>
        <taxon>Gammaproteobacteria</taxon>
        <taxon>Lysobacterales</taxon>
        <taxon>Rhodanobacteraceae</taxon>
        <taxon>Dokdonella</taxon>
    </lineage>
</organism>
<dbReference type="EMBL" id="JBHSHD010000010">
    <property type="protein sequence ID" value="MFC4821238.1"/>
    <property type="molecule type" value="Genomic_DNA"/>
</dbReference>
<gene>
    <name evidence="5" type="ORF">ACFO6Q_12950</name>
</gene>
<sequence>MSLDRVVVNEVGPRDGLQSQSRTLDSDQRLAMIEALVGAGLASVEAGSFVSPKAVPQMAGTGELFARLPQRERVRYSALVPNARGYELARAAGVDTVSVVLSATETMNRRNINMSLDETTSVCAELMARAAADGATGWAYLAVAYECPFEGPTPIERVERLAAHMIESGARKLIVADTIGAANPAQVRRLISGLVSSFGAERIGCHFHDTRGMALADVLAALEEGVRDFDSSIGGLGGCPFSPGASGNVATEDVVLMLESMGLKTGVDLDALVMAVERCSELLHSPLGGHSFRWLGRRATRREGAVHA</sequence>
<keyword evidence="3 5" id="KW-0456">Lyase</keyword>
<evidence type="ECO:0000256" key="3">
    <source>
        <dbReference type="ARBA" id="ARBA00023239"/>
    </source>
</evidence>
<dbReference type="InterPro" id="IPR000891">
    <property type="entry name" value="PYR_CT"/>
</dbReference>
<evidence type="ECO:0000256" key="2">
    <source>
        <dbReference type="ARBA" id="ARBA00022723"/>
    </source>
</evidence>
<dbReference type="PROSITE" id="PS50991">
    <property type="entry name" value="PYR_CT"/>
    <property type="match status" value="1"/>
</dbReference>
<comment type="similarity">
    <text evidence="1">Belongs to the HMG-CoA lyase family.</text>
</comment>
<dbReference type="InterPro" id="IPR013785">
    <property type="entry name" value="Aldolase_TIM"/>
</dbReference>
<keyword evidence="6" id="KW-1185">Reference proteome</keyword>
<feature type="domain" description="Pyruvate carboxyltransferase" evidence="4">
    <location>
        <begin position="6"/>
        <end position="273"/>
    </location>
</feature>
<protein>
    <submittedName>
        <fullName evidence="5">Hydroxymethylglutaryl-CoA lyase</fullName>
    </submittedName>
</protein>
<dbReference type="GO" id="GO:0016829">
    <property type="term" value="F:lyase activity"/>
    <property type="evidence" value="ECO:0007669"/>
    <property type="project" value="UniProtKB-KW"/>
</dbReference>
<dbReference type="Gene3D" id="3.20.20.70">
    <property type="entry name" value="Aldolase class I"/>
    <property type="match status" value="1"/>
</dbReference>
<accession>A0ABV9QV48</accession>
<dbReference type="SUPFAM" id="SSF51569">
    <property type="entry name" value="Aldolase"/>
    <property type="match status" value="1"/>
</dbReference>
<reference evidence="6" key="1">
    <citation type="journal article" date="2019" name="Int. J. Syst. Evol. Microbiol.">
        <title>The Global Catalogue of Microorganisms (GCM) 10K type strain sequencing project: providing services to taxonomists for standard genome sequencing and annotation.</title>
        <authorList>
            <consortium name="The Broad Institute Genomics Platform"/>
            <consortium name="The Broad Institute Genome Sequencing Center for Infectious Disease"/>
            <person name="Wu L."/>
            <person name="Ma J."/>
        </authorList>
    </citation>
    <scope>NUCLEOTIDE SEQUENCE [LARGE SCALE GENOMIC DNA]</scope>
    <source>
        <strain evidence="6">CCUG 30340</strain>
    </source>
</reference>
<keyword evidence="2" id="KW-0479">Metal-binding</keyword>